<organism evidence="4 5">
    <name type="scientific">Wenzhouxiangella marina</name>
    <dbReference type="NCBI Taxonomy" id="1579979"/>
    <lineage>
        <taxon>Bacteria</taxon>
        <taxon>Pseudomonadati</taxon>
        <taxon>Pseudomonadota</taxon>
        <taxon>Gammaproteobacteria</taxon>
        <taxon>Chromatiales</taxon>
        <taxon>Wenzhouxiangellaceae</taxon>
        <taxon>Wenzhouxiangella</taxon>
    </lineage>
</organism>
<gene>
    <name evidence="4" type="ORF">WM2015_644</name>
</gene>
<dbReference type="PANTHER" id="PTHR11579">
    <property type="entry name" value="PROTEIN-L-ISOASPARTATE O-METHYLTRANSFERASE"/>
    <property type="match status" value="1"/>
</dbReference>
<dbReference type="PATRIC" id="fig|1579979.3.peg.652"/>
<dbReference type="AlphaFoldDB" id="A0A0K0XTN9"/>
<keyword evidence="5" id="KW-1185">Reference proteome</keyword>
<comment type="similarity">
    <text evidence="1">Belongs to the methyltransferase superfamily. L-isoaspartyl/D-aspartyl protein methyltransferase family.</text>
</comment>
<accession>A0A0K0XTN9</accession>
<dbReference type="CDD" id="cd02440">
    <property type="entry name" value="AdoMet_MTases"/>
    <property type="match status" value="1"/>
</dbReference>
<protein>
    <recommendedName>
        <fullName evidence="2">Protein-L-isoaspartate O-methyltransferase</fullName>
    </recommendedName>
    <alternativeName>
        <fullName evidence="3">Protein L-isoaspartyl methyltransferase</fullName>
    </alternativeName>
</protein>
<dbReference type="Proteomes" id="UP000066624">
    <property type="component" value="Chromosome"/>
</dbReference>
<dbReference type="GO" id="GO:0005737">
    <property type="term" value="C:cytoplasm"/>
    <property type="evidence" value="ECO:0007669"/>
    <property type="project" value="TreeGrafter"/>
</dbReference>
<dbReference type="RefSeq" id="WP_049724693.1">
    <property type="nucleotide sequence ID" value="NZ_CP012154.1"/>
</dbReference>
<dbReference type="SUPFAM" id="SSF53335">
    <property type="entry name" value="S-adenosyl-L-methionine-dependent methyltransferases"/>
    <property type="match status" value="1"/>
</dbReference>
<dbReference type="OrthoDB" id="9810066at2"/>
<dbReference type="PANTHER" id="PTHR11579:SF18">
    <property type="entry name" value="PROTEIN-L-ISOASPARTATE O-METHYLTRANSFERASE"/>
    <property type="match status" value="1"/>
</dbReference>
<evidence type="ECO:0000313" key="4">
    <source>
        <dbReference type="EMBL" id="AKS41025.1"/>
    </source>
</evidence>
<dbReference type="Pfam" id="PF01135">
    <property type="entry name" value="PCMT"/>
    <property type="match status" value="1"/>
</dbReference>
<dbReference type="STRING" id="1579979.WM2015_644"/>
<sequence>MSLNLDQARFNMVEQQVRTWEVLDPRVLDVLRDVPREDFVPSRYRKLAFADLRIPLAQGQVMMKPLEEGRVLQALAIEPGQRVLEIGTGSGFLAVCLAALGADVVTVDIHAELADSAQSRLSRLGIEGVTVHTGDALGEFSPEGQFDAVVVTASAAEVPDRFKAWVRPQGRLVAVRGMSPAMETVCLVHTDGDRWRADSLFETDLPRLIGAEDRPHFDF</sequence>
<evidence type="ECO:0000256" key="1">
    <source>
        <dbReference type="ARBA" id="ARBA00005369"/>
    </source>
</evidence>
<evidence type="ECO:0000256" key="2">
    <source>
        <dbReference type="ARBA" id="ARBA00013346"/>
    </source>
</evidence>
<keyword evidence="4" id="KW-0489">Methyltransferase</keyword>
<dbReference type="InterPro" id="IPR029063">
    <property type="entry name" value="SAM-dependent_MTases_sf"/>
</dbReference>
<dbReference type="Gene3D" id="3.40.50.150">
    <property type="entry name" value="Vaccinia Virus protein VP39"/>
    <property type="match status" value="1"/>
</dbReference>
<dbReference type="GO" id="GO:0004719">
    <property type="term" value="F:protein-L-isoaspartate (D-aspartate) O-methyltransferase activity"/>
    <property type="evidence" value="ECO:0007669"/>
    <property type="project" value="InterPro"/>
</dbReference>
<evidence type="ECO:0000313" key="5">
    <source>
        <dbReference type="Proteomes" id="UP000066624"/>
    </source>
</evidence>
<proteinExistence type="inferred from homology"/>
<dbReference type="EMBL" id="CP012154">
    <property type="protein sequence ID" value="AKS41025.1"/>
    <property type="molecule type" value="Genomic_DNA"/>
</dbReference>
<keyword evidence="4" id="KW-0808">Transferase</keyword>
<reference evidence="5" key="1">
    <citation type="submission" date="2015-07" db="EMBL/GenBank/DDBJ databases">
        <authorList>
            <person name="Kim K.M."/>
        </authorList>
    </citation>
    <scope>NUCLEOTIDE SEQUENCE [LARGE SCALE GENOMIC DNA]</scope>
    <source>
        <strain evidence="5">KCTC 42284</strain>
    </source>
</reference>
<dbReference type="GO" id="GO:0032259">
    <property type="term" value="P:methylation"/>
    <property type="evidence" value="ECO:0007669"/>
    <property type="project" value="UniProtKB-KW"/>
</dbReference>
<dbReference type="InterPro" id="IPR000682">
    <property type="entry name" value="PCMT"/>
</dbReference>
<name>A0A0K0XTN9_9GAMM</name>
<evidence type="ECO:0000256" key="3">
    <source>
        <dbReference type="ARBA" id="ARBA00030757"/>
    </source>
</evidence>
<dbReference type="KEGG" id="wma:WM2015_644"/>